<accession>A0ABV1XXY7</accession>
<name>A0ABV1XXY7_9ACTN</name>
<evidence type="ECO:0000313" key="3">
    <source>
        <dbReference type="Proteomes" id="UP001486207"/>
    </source>
</evidence>
<keyword evidence="1" id="KW-0812">Transmembrane</keyword>
<organism evidence="2 3">
    <name type="scientific">Streptomyces lanatus</name>
    <dbReference type="NCBI Taxonomy" id="66900"/>
    <lineage>
        <taxon>Bacteria</taxon>
        <taxon>Bacillati</taxon>
        <taxon>Actinomycetota</taxon>
        <taxon>Actinomycetes</taxon>
        <taxon>Kitasatosporales</taxon>
        <taxon>Streptomycetaceae</taxon>
        <taxon>Streptomyces</taxon>
    </lineage>
</organism>
<proteinExistence type="predicted"/>
<feature type="transmembrane region" description="Helical" evidence="1">
    <location>
        <begin position="81"/>
        <end position="106"/>
    </location>
</feature>
<sequence length="138" mass="14891">MTSGTPGIQPPPPPGLRRRVSRWWRSRDALSRLHRWLLLRALPLLVVFLGLYVLNGALIGWTGAYNVLVGIDSPGDVSPRLPAWLLSIAGWAAIPALVGGAVGYGVTAQIQAHRTRELTEILEELRRRSTASAGPDGG</sequence>
<reference evidence="2 3" key="1">
    <citation type="submission" date="2024-06" db="EMBL/GenBank/DDBJ databases">
        <title>The Natural Products Discovery Center: Release of the First 8490 Sequenced Strains for Exploring Actinobacteria Biosynthetic Diversity.</title>
        <authorList>
            <person name="Kalkreuter E."/>
            <person name="Kautsar S.A."/>
            <person name="Yang D."/>
            <person name="Bader C.D."/>
            <person name="Teijaro C.N."/>
            <person name="Fluegel L."/>
            <person name="Davis C.M."/>
            <person name="Simpson J.R."/>
            <person name="Lauterbach L."/>
            <person name="Steele A.D."/>
            <person name="Gui C."/>
            <person name="Meng S."/>
            <person name="Li G."/>
            <person name="Viehrig K."/>
            <person name="Ye F."/>
            <person name="Su P."/>
            <person name="Kiefer A.F."/>
            <person name="Nichols A."/>
            <person name="Cepeda A.J."/>
            <person name="Yan W."/>
            <person name="Fan B."/>
            <person name="Jiang Y."/>
            <person name="Adhikari A."/>
            <person name="Zheng C.-J."/>
            <person name="Schuster L."/>
            <person name="Cowan T.M."/>
            <person name="Smanski M.J."/>
            <person name="Chevrette M.G."/>
            <person name="De Carvalho L.P.S."/>
            <person name="Shen B."/>
        </authorList>
    </citation>
    <scope>NUCLEOTIDE SEQUENCE [LARGE SCALE GENOMIC DNA]</scope>
    <source>
        <strain evidence="2 3">NPDC000155</strain>
    </source>
</reference>
<dbReference type="Proteomes" id="UP001486207">
    <property type="component" value="Unassembled WGS sequence"/>
</dbReference>
<evidence type="ECO:0000256" key="1">
    <source>
        <dbReference type="SAM" id="Phobius"/>
    </source>
</evidence>
<comment type="caution">
    <text evidence="2">The sequence shown here is derived from an EMBL/GenBank/DDBJ whole genome shotgun (WGS) entry which is preliminary data.</text>
</comment>
<dbReference type="InterPro" id="IPR046280">
    <property type="entry name" value="DUF6313"/>
</dbReference>
<keyword evidence="1" id="KW-1133">Transmembrane helix</keyword>
<keyword evidence="1" id="KW-0472">Membrane</keyword>
<gene>
    <name evidence="2" type="ORF">ABT384_27975</name>
</gene>
<dbReference type="EMBL" id="JBEPFB010000014">
    <property type="protein sequence ID" value="MER7376477.1"/>
    <property type="molecule type" value="Genomic_DNA"/>
</dbReference>
<feature type="transmembrane region" description="Helical" evidence="1">
    <location>
        <begin position="37"/>
        <end position="61"/>
    </location>
</feature>
<protein>
    <submittedName>
        <fullName evidence="2">DUF6313 family protein</fullName>
    </submittedName>
</protein>
<keyword evidence="3" id="KW-1185">Reference proteome</keyword>
<dbReference type="RefSeq" id="WP_190068342.1">
    <property type="nucleotide sequence ID" value="NZ_BNBM01000001.1"/>
</dbReference>
<dbReference type="Pfam" id="PF19832">
    <property type="entry name" value="DUF6313"/>
    <property type="match status" value="1"/>
</dbReference>
<evidence type="ECO:0000313" key="2">
    <source>
        <dbReference type="EMBL" id="MER7376477.1"/>
    </source>
</evidence>